<dbReference type="GO" id="GO:0046872">
    <property type="term" value="F:metal ion binding"/>
    <property type="evidence" value="ECO:0007669"/>
    <property type="project" value="UniProtKB-KW"/>
</dbReference>
<dbReference type="PROSITE" id="PS50249">
    <property type="entry name" value="MPN"/>
    <property type="match status" value="1"/>
</dbReference>
<name>A0A1H7B3B3_9FIRM</name>
<dbReference type="CDD" id="cd08071">
    <property type="entry name" value="MPN_DUF2466"/>
    <property type="match status" value="1"/>
</dbReference>
<evidence type="ECO:0000256" key="4">
    <source>
        <dbReference type="ARBA" id="ARBA00022801"/>
    </source>
</evidence>
<keyword evidence="2" id="KW-0645">Protease</keyword>
<accession>A0A1H7B3B3</accession>
<evidence type="ECO:0000256" key="5">
    <source>
        <dbReference type="ARBA" id="ARBA00022833"/>
    </source>
</evidence>
<feature type="domain" description="MPN" evidence="7">
    <location>
        <begin position="78"/>
        <end position="202"/>
    </location>
</feature>
<comment type="similarity">
    <text evidence="1">Belongs to the UPF0758 family.</text>
</comment>
<dbReference type="InterPro" id="IPR001405">
    <property type="entry name" value="UPF0758"/>
</dbReference>
<dbReference type="GO" id="GO:0006508">
    <property type="term" value="P:proteolysis"/>
    <property type="evidence" value="ECO:0007669"/>
    <property type="project" value="UniProtKB-KW"/>
</dbReference>
<keyword evidence="5" id="KW-0862">Zinc</keyword>
<dbReference type="Gene3D" id="1.10.150.20">
    <property type="entry name" value="5' to 3' exonuclease, C-terminal subdomain"/>
    <property type="match status" value="1"/>
</dbReference>
<proteinExistence type="inferred from homology"/>
<dbReference type="NCBIfam" id="TIGR00608">
    <property type="entry name" value="radc"/>
    <property type="match status" value="1"/>
</dbReference>
<gene>
    <name evidence="8" type="ORF">SAMN05660742_114104</name>
</gene>
<keyword evidence="4" id="KW-0378">Hydrolase</keyword>
<dbReference type="InterPro" id="IPR025657">
    <property type="entry name" value="RadC_JAB"/>
</dbReference>
<keyword evidence="3" id="KW-0479">Metal-binding</keyword>
<dbReference type="STRING" id="84035.SAMN05660742_114104"/>
<dbReference type="InterPro" id="IPR037518">
    <property type="entry name" value="MPN"/>
</dbReference>
<evidence type="ECO:0000313" key="8">
    <source>
        <dbReference type="EMBL" id="SEJ71404.1"/>
    </source>
</evidence>
<sequence>MNTEEMRSLLAGCLRESSNGYVVDALLENYPNVSELMNANEKEISSIKGIGVVKAKQLSAILEFVRKVYTPDKNKRIFIKSPQDVFNLVRADMEFLQVEHFDVIGLSTKNHLIFKENISIGSLNATIVHPREVFKGLIRRSCAACIFVHNHPSSDPLPSDEDILLTKKLVECGKLIDIEVLDHVIVGAIGGGYISLKEEGKM</sequence>
<protein>
    <submittedName>
        <fullName evidence="8">DNA repair protein RadC</fullName>
    </submittedName>
</protein>
<dbReference type="RefSeq" id="WP_091832927.1">
    <property type="nucleotide sequence ID" value="NZ_FNZK01000014.1"/>
</dbReference>
<dbReference type="EMBL" id="FNZK01000014">
    <property type="protein sequence ID" value="SEJ71404.1"/>
    <property type="molecule type" value="Genomic_DNA"/>
</dbReference>
<dbReference type="PANTHER" id="PTHR30471:SF3">
    <property type="entry name" value="UPF0758 PROTEIN YEES-RELATED"/>
    <property type="match status" value="1"/>
</dbReference>
<dbReference type="SUPFAM" id="SSF47781">
    <property type="entry name" value="RuvA domain 2-like"/>
    <property type="match status" value="1"/>
</dbReference>
<dbReference type="NCBIfam" id="NF000642">
    <property type="entry name" value="PRK00024.1"/>
    <property type="match status" value="1"/>
</dbReference>
<evidence type="ECO:0000313" key="9">
    <source>
        <dbReference type="Proteomes" id="UP000199662"/>
    </source>
</evidence>
<organism evidence="8 9">
    <name type="scientific">Propionispira arboris</name>
    <dbReference type="NCBI Taxonomy" id="84035"/>
    <lineage>
        <taxon>Bacteria</taxon>
        <taxon>Bacillati</taxon>
        <taxon>Bacillota</taxon>
        <taxon>Negativicutes</taxon>
        <taxon>Selenomonadales</taxon>
        <taxon>Selenomonadaceae</taxon>
        <taxon>Propionispira</taxon>
    </lineage>
</organism>
<evidence type="ECO:0000256" key="6">
    <source>
        <dbReference type="ARBA" id="ARBA00023049"/>
    </source>
</evidence>
<dbReference type="InterPro" id="IPR010994">
    <property type="entry name" value="RuvA_2-like"/>
</dbReference>
<dbReference type="Pfam" id="PF04002">
    <property type="entry name" value="RadC"/>
    <property type="match status" value="1"/>
</dbReference>
<dbReference type="Gene3D" id="3.40.140.10">
    <property type="entry name" value="Cytidine Deaminase, domain 2"/>
    <property type="match status" value="1"/>
</dbReference>
<keyword evidence="6" id="KW-0482">Metalloprotease</keyword>
<reference evidence="8 9" key="1">
    <citation type="submission" date="2016-10" db="EMBL/GenBank/DDBJ databases">
        <authorList>
            <person name="de Groot N.N."/>
        </authorList>
    </citation>
    <scope>NUCLEOTIDE SEQUENCE [LARGE SCALE GENOMIC DNA]</scope>
    <source>
        <strain evidence="8 9">DSM 2179</strain>
    </source>
</reference>
<evidence type="ECO:0000256" key="3">
    <source>
        <dbReference type="ARBA" id="ARBA00022723"/>
    </source>
</evidence>
<evidence type="ECO:0000256" key="2">
    <source>
        <dbReference type="ARBA" id="ARBA00022670"/>
    </source>
</evidence>
<evidence type="ECO:0000259" key="7">
    <source>
        <dbReference type="PROSITE" id="PS50249"/>
    </source>
</evidence>
<dbReference type="GO" id="GO:0008237">
    <property type="term" value="F:metallopeptidase activity"/>
    <property type="evidence" value="ECO:0007669"/>
    <property type="project" value="UniProtKB-KW"/>
</dbReference>
<dbReference type="Proteomes" id="UP000199662">
    <property type="component" value="Unassembled WGS sequence"/>
</dbReference>
<evidence type="ECO:0000256" key="1">
    <source>
        <dbReference type="ARBA" id="ARBA00010243"/>
    </source>
</evidence>
<dbReference type="PANTHER" id="PTHR30471">
    <property type="entry name" value="DNA REPAIR PROTEIN RADC"/>
    <property type="match status" value="1"/>
</dbReference>
<dbReference type="AlphaFoldDB" id="A0A1H7B3B3"/>
<keyword evidence="9" id="KW-1185">Reference proteome</keyword>